<gene>
    <name evidence="1" type="ORF">CTOB1V02_LOCUS7215</name>
</gene>
<dbReference type="EMBL" id="OB662016">
    <property type="protein sequence ID" value="CAD7229343.1"/>
    <property type="molecule type" value="Genomic_DNA"/>
</dbReference>
<protein>
    <submittedName>
        <fullName evidence="1">Uncharacterized protein</fullName>
    </submittedName>
</protein>
<organism evidence="1">
    <name type="scientific">Cyprideis torosa</name>
    <dbReference type="NCBI Taxonomy" id="163714"/>
    <lineage>
        <taxon>Eukaryota</taxon>
        <taxon>Metazoa</taxon>
        <taxon>Ecdysozoa</taxon>
        <taxon>Arthropoda</taxon>
        <taxon>Crustacea</taxon>
        <taxon>Oligostraca</taxon>
        <taxon>Ostracoda</taxon>
        <taxon>Podocopa</taxon>
        <taxon>Podocopida</taxon>
        <taxon>Cytherocopina</taxon>
        <taxon>Cytheroidea</taxon>
        <taxon>Cytherideidae</taxon>
        <taxon>Cyprideis</taxon>
    </lineage>
</organism>
<evidence type="ECO:0000313" key="1">
    <source>
        <dbReference type="EMBL" id="CAD7229343.1"/>
    </source>
</evidence>
<dbReference type="AlphaFoldDB" id="A0A7R8ZRU5"/>
<accession>A0A7R8ZRU5</accession>
<sequence length="225" mass="25728">MDADLFFEAYSRREREEAKRRRRERRNRVEFWGGTRPGNISEEHDVLCEENSNADVEEGRDVSDTEVEIVSEKNRSTDVDALRRVNNNKGTGNEEKRIQCSSDNQTARDKYAILNPGELREFLRNAGLLVEKKQPQRHPIQRNHKAIPRSQQRDRVVTSKVANLLVKDGPKYQNKKPGKMRLKWAKDMTPAWSFGESTKIPSSVETAAGEPDQEGCLGFCAKLSA</sequence>
<reference evidence="1" key="1">
    <citation type="submission" date="2020-11" db="EMBL/GenBank/DDBJ databases">
        <authorList>
            <person name="Tran Van P."/>
        </authorList>
    </citation>
    <scope>NUCLEOTIDE SEQUENCE</scope>
</reference>
<proteinExistence type="predicted"/>
<name>A0A7R8ZRU5_9CRUS</name>